<comment type="caution">
    <text evidence="8">The sequence shown here is derived from an EMBL/GenBank/DDBJ whole genome shotgun (WGS) entry which is preliminary data.</text>
</comment>
<evidence type="ECO:0000313" key="9">
    <source>
        <dbReference type="Proteomes" id="UP001388673"/>
    </source>
</evidence>
<dbReference type="EMBL" id="JBCAWK010000010">
    <property type="protein sequence ID" value="KAK8847473.1"/>
    <property type="molecule type" value="Genomic_DNA"/>
</dbReference>
<reference evidence="8 9" key="1">
    <citation type="journal article" date="2024" name="bioRxiv">
        <title>Comparative genomics of Cryptococcus and Kwoniella reveals pathogenesis evolution and contrasting karyotype dynamics via intercentromeric recombination or chromosome fusion.</title>
        <authorList>
            <person name="Coelho M.A."/>
            <person name="David-Palma M."/>
            <person name="Shea T."/>
            <person name="Bowers K."/>
            <person name="McGinley-Smith S."/>
            <person name="Mohammad A.W."/>
            <person name="Gnirke A."/>
            <person name="Yurkov A.M."/>
            <person name="Nowrousian M."/>
            <person name="Sun S."/>
            <person name="Cuomo C.A."/>
            <person name="Heitman J."/>
        </authorList>
    </citation>
    <scope>NUCLEOTIDE SEQUENCE [LARGE SCALE GENOMIC DNA]</scope>
    <source>
        <strain evidence="8 9">CBS 13917</strain>
    </source>
</reference>
<evidence type="ECO:0000256" key="2">
    <source>
        <dbReference type="ARBA" id="ARBA00022525"/>
    </source>
</evidence>
<keyword evidence="6" id="KW-0472">Membrane</keyword>
<evidence type="ECO:0000256" key="4">
    <source>
        <dbReference type="ARBA" id="ARBA00023157"/>
    </source>
</evidence>
<accession>A0AAW0YZ22</accession>
<feature type="compositionally biased region" description="Basic and acidic residues" evidence="5">
    <location>
        <begin position="329"/>
        <end position="340"/>
    </location>
</feature>
<keyword evidence="4" id="KW-1015">Disulfide bond</keyword>
<dbReference type="GO" id="GO:0005576">
    <property type="term" value="C:extracellular region"/>
    <property type="evidence" value="ECO:0007669"/>
    <property type="project" value="UniProtKB-SubCell"/>
</dbReference>
<protein>
    <recommendedName>
        <fullName evidence="7">CFEM domain-containing protein</fullName>
    </recommendedName>
</protein>
<keyword evidence="3" id="KW-0732">Signal</keyword>
<feature type="transmembrane region" description="Helical" evidence="6">
    <location>
        <begin position="136"/>
        <end position="157"/>
    </location>
</feature>
<keyword evidence="6" id="KW-1133">Transmembrane helix</keyword>
<organism evidence="8 9">
    <name type="scientific">Kwoniella newhampshirensis</name>
    <dbReference type="NCBI Taxonomy" id="1651941"/>
    <lineage>
        <taxon>Eukaryota</taxon>
        <taxon>Fungi</taxon>
        <taxon>Dikarya</taxon>
        <taxon>Basidiomycota</taxon>
        <taxon>Agaricomycotina</taxon>
        <taxon>Tremellomycetes</taxon>
        <taxon>Tremellales</taxon>
        <taxon>Cryptococcaceae</taxon>
        <taxon>Kwoniella</taxon>
    </lineage>
</organism>
<name>A0AAW0YZ22_9TREE</name>
<dbReference type="GeneID" id="92182589"/>
<feature type="region of interest" description="Disordered" evidence="5">
    <location>
        <begin position="241"/>
        <end position="340"/>
    </location>
</feature>
<dbReference type="InterPro" id="IPR008427">
    <property type="entry name" value="Extracellular_membr_CFEM_dom"/>
</dbReference>
<evidence type="ECO:0000256" key="1">
    <source>
        <dbReference type="ARBA" id="ARBA00004613"/>
    </source>
</evidence>
<sequence length="340" mass="35637">MAPSQFDLVSSYYKRQQSITVPVCVATCMASGDTTGCTGVTDFTCVCASGDYISSVASCWASQCNATEAAIGETYSQNACAHYGVPIAGSNVTSVVNSTGTQAPISASSAASSTPLPTVFYGNPNVISPAFHRIQAIMTSICSALLALAIVLGFLACRAKYKREQRMTENRSWTGVGSTALSGETKSKQSRFFSRSGHSSAFSNSRNATTTFASDSYGVTSSSFGGSTTLAGSPNYANQSFGPILSGNGKADRGDGATSPNGERFTNRTTTLGGILGKDDRSEEWEMETKKDHQSQYGDEELSPTASTSKMGMSSEVELVDEGSTVHLNRLDKGDGPRAI</sequence>
<evidence type="ECO:0000256" key="5">
    <source>
        <dbReference type="SAM" id="MobiDB-lite"/>
    </source>
</evidence>
<keyword evidence="9" id="KW-1185">Reference proteome</keyword>
<evidence type="ECO:0000313" key="8">
    <source>
        <dbReference type="EMBL" id="KAK8847473.1"/>
    </source>
</evidence>
<proteinExistence type="predicted"/>
<evidence type="ECO:0000259" key="7">
    <source>
        <dbReference type="PROSITE" id="PS52012"/>
    </source>
</evidence>
<dbReference type="Proteomes" id="UP001388673">
    <property type="component" value="Unassembled WGS sequence"/>
</dbReference>
<dbReference type="KEGG" id="kne:92182589"/>
<dbReference type="Pfam" id="PF05730">
    <property type="entry name" value="CFEM"/>
    <property type="match status" value="1"/>
</dbReference>
<feature type="domain" description="CFEM" evidence="7">
    <location>
        <begin position="1"/>
        <end position="107"/>
    </location>
</feature>
<dbReference type="PROSITE" id="PS52012">
    <property type="entry name" value="CFEM"/>
    <property type="match status" value="1"/>
</dbReference>
<keyword evidence="6" id="KW-0812">Transmembrane</keyword>
<comment type="subcellular location">
    <subcellularLocation>
        <location evidence="1">Secreted</location>
    </subcellularLocation>
</comment>
<evidence type="ECO:0000256" key="6">
    <source>
        <dbReference type="SAM" id="Phobius"/>
    </source>
</evidence>
<dbReference type="AlphaFoldDB" id="A0AAW0YZ22"/>
<dbReference type="RefSeq" id="XP_066800991.1">
    <property type="nucleotide sequence ID" value="XM_066948423.1"/>
</dbReference>
<keyword evidence="2" id="KW-0964">Secreted</keyword>
<evidence type="ECO:0000256" key="3">
    <source>
        <dbReference type="ARBA" id="ARBA00022729"/>
    </source>
</evidence>
<gene>
    <name evidence="8" type="ORF">IAR55_005331</name>
</gene>